<dbReference type="SUPFAM" id="SSF82199">
    <property type="entry name" value="SET domain"/>
    <property type="match status" value="1"/>
</dbReference>
<dbReference type="SUPFAM" id="SSF81822">
    <property type="entry name" value="RuBisCo LSMT C-terminal, substrate-binding domain"/>
    <property type="match status" value="1"/>
</dbReference>
<dbReference type="RefSeq" id="XP_013757433.1">
    <property type="nucleotide sequence ID" value="XM_013901979.1"/>
</dbReference>
<dbReference type="InterPro" id="IPR046341">
    <property type="entry name" value="SET_dom_sf"/>
</dbReference>
<dbReference type="Pfam" id="PF09273">
    <property type="entry name" value="Rubis-subs-bind"/>
    <property type="match status" value="1"/>
</dbReference>
<feature type="signal peptide" evidence="4">
    <location>
        <begin position="1"/>
        <end position="32"/>
    </location>
</feature>
<feature type="domain" description="Rubisco LSMT substrate-binding" evidence="5">
    <location>
        <begin position="394"/>
        <end position="468"/>
    </location>
</feature>
<dbReference type="Proteomes" id="UP000054408">
    <property type="component" value="Unassembled WGS sequence"/>
</dbReference>
<dbReference type="PANTHER" id="PTHR13271">
    <property type="entry name" value="UNCHARACTERIZED PUTATIVE METHYLTRANSFERASE"/>
    <property type="match status" value="1"/>
</dbReference>
<protein>
    <recommendedName>
        <fullName evidence="5">Rubisco LSMT substrate-binding domain-containing protein</fullName>
    </recommendedName>
</protein>
<feature type="chain" id="PRO_5005537306" description="Rubisco LSMT substrate-binding domain-containing protein" evidence="4">
    <location>
        <begin position="33"/>
        <end position="492"/>
    </location>
</feature>
<dbReference type="GeneID" id="25565473"/>
<keyword evidence="3" id="KW-0949">S-adenosyl-L-methionine</keyword>
<evidence type="ECO:0000313" key="7">
    <source>
        <dbReference type="Proteomes" id="UP000054408"/>
    </source>
</evidence>
<dbReference type="InterPro" id="IPR015353">
    <property type="entry name" value="Rubisco_LSMT_subst-bd"/>
</dbReference>
<dbReference type="GO" id="GO:0016279">
    <property type="term" value="F:protein-lysine N-methyltransferase activity"/>
    <property type="evidence" value="ECO:0007669"/>
    <property type="project" value="TreeGrafter"/>
</dbReference>
<evidence type="ECO:0000256" key="4">
    <source>
        <dbReference type="SAM" id="SignalP"/>
    </source>
</evidence>
<keyword evidence="2" id="KW-0808">Transferase</keyword>
<dbReference type="PROSITE" id="PS51257">
    <property type="entry name" value="PROKAR_LIPOPROTEIN"/>
    <property type="match status" value="1"/>
</dbReference>
<dbReference type="eggNOG" id="KOG1337">
    <property type="taxonomic scope" value="Eukaryota"/>
</dbReference>
<dbReference type="OrthoDB" id="341421at2759"/>
<evidence type="ECO:0000256" key="2">
    <source>
        <dbReference type="ARBA" id="ARBA00022679"/>
    </source>
</evidence>
<dbReference type="GO" id="GO:0032259">
    <property type="term" value="P:methylation"/>
    <property type="evidence" value="ECO:0007669"/>
    <property type="project" value="UniProtKB-KW"/>
</dbReference>
<dbReference type="InterPro" id="IPR036464">
    <property type="entry name" value="Rubisco_LSMT_subst-bd_sf"/>
</dbReference>
<dbReference type="STRING" id="461836.A0A0L0DC87"/>
<gene>
    <name evidence="6" type="ORF">AMSG_06270</name>
</gene>
<sequence length="492" mass="52400">MGKPATGYTAMMGFRLTVVVAVVALALAGCLAEESLLDTATSPEAADELQEWLVADGGLPLKLRTRLQPIEGMGIGVVASEAIGKGEAYFALPHRLAISRAVIDRSPVGTIVARLGQRLEAASSARDLPRGFTGSGSAGSIGNDVAFVVWLAAARFGPVSLGFDEGAAVYVEALPEVFGTPLYFDAGELAALEGCVLAGQAADDAVRVREMASWLRSAVIELALPLPVTVFANDAVKWAWSVVASRRINVGNAPSKAGGSAHLLPYIDMINAKESSDRTFTSYSAKLDAVVMYADEDYAAGDQVFETYGNKTNSGYLRYNGFMYVGNPNDCGMLDVDVRRYGERLMASEMDPFRQALGFGSRSATVWSKCVRSKLAGNDGIVGLSMLLSVLSEELAAAVASRLSPSSRLASQLTTAEQAAGYRMLAQVLADKLARYPTRAKDDKAALKASGLGENMRAAIEFRLAEKRTFLKLRRAAKAQAQRLEAAMRDEL</sequence>
<accession>A0A0L0DC87</accession>
<dbReference type="Gene3D" id="3.90.1410.10">
    <property type="entry name" value="set domain protein methyltransferase, domain 1"/>
    <property type="match status" value="1"/>
</dbReference>
<name>A0A0L0DC87_THETB</name>
<keyword evidence="1" id="KW-0489">Methyltransferase</keyword>
<evidence type="ECO:0000259" key="5">
    <source>
        <dbReference type="Pfam" id="PF09273"/>
    </source>
</evidence>
<dbReference type="Gene3D" id="3.90.1420.10">
    <property type="entry name" value="Rubisco LSMT, substrate-binding domain"/>
    <property type="match status" value="1"/>
</dbReference>
<evidence type="ECO:0000256" key="3">
    <source>
        <dbReference type="ARBA" id="ARBA00022691"/>
    </source>
</evidence>
<dbReference type="InterPro" id="IPR050600">
    <property type="entry name" value="SETD3_SETD6_MTase"/>
</dbReference>
<dbReference type="AlphaFoldDB" id="A0A0L0DC87"/>
<dbReference type="CDD" id="cd10527">
    <property type="entry name" value="SET_LSMT"/>
    <property type="match status" value="1"/>
</dbReference>
<keyword evidence="4" id="KW-0732">Signal</keyword>
<reference evidence="6 7" key="1">
    <citation type="submission" date="2010-05" db="EMBL/GenBank/DDBJ databases">
        <title>The Genome Sequence of Thecamonas trahens ATCC 50062.</title>
        <authorList>
            <consortium name="The Broad Institute Genome Sequencing Platform"/>
            <person name="Russ C."/>
            <person name="Cuomo C."/>
            <person name="Shea T."/>
            <person name="Young S.K."/>
            <person name="Zeng Q."/>
            <person name="Koehrsen M."/>
            <person name="Haas B."/>
            <person name="Borodovsky M."/>
            <person name="Guigo R."/>
            <person name="Alvarado L."/>
            <person name="Berlin A."/>
            <person name="Bochicchio J."/>
            <person name="Borenstein D."/>
            <person name="Chapman S."/>
            <person name="Chen Z."/>
            <person name="Freedman E."/>
            <person name="Gellesch M."/>
            <person name="Goldberg J."/>
            <person name="Griggs A."/>
            <person name="Gujja S."/>
            <person name="Heilman E."/>
            <person name="Heiman D."/>
            <person name="Hepburn T."/>
            <person name="Howarth C."/>
            <person name="Jen D."/>
            <person name="Larson L."/>
            <person name="Mehta T."/>
            <person name="Park D."/>
            <person name="Pearson M."/>
            <person name="Roberts A."/>
            <person name="Saif S."/>
            <person name="Shenoy N."/>
            <person name="Sisk P."/>
            <person name="Stolte C."/>
            <person name="Sykes S."/>
            <person name="Thomson T."/>
            <person name="Walk T."/>
            <person name="White J."/>
            <person name="Yandava C."/>
            <person name="Burger G."/>
            <person name="Gray M.W."/>
            <person name="Holland P.W.H."/>
            <person name="King N."/>
            <person name="Lang F.B.F."/>
            <person name="Roger A.J."/>
            <person name="Ruiz-Trillo I."/>
            <person name="Lander E."/>
            <person name="Nusbaum C."/>
        </authorList>
    </citation>
    <scope>NUCLEOTIDE SEQUENCE [LARGE SCALE GENOMIC DNA]</scope>
    <source>
        <strain evidence="6 7">ATCC 50062</strain>
    </source>
</reference>
<proteinExistence type="predicted"/>
<keyword evidence="7" id="KW-1185">Reference proteome</keyword>
<evidence type="ECO:0000256" key="1">
    <source>
        <dbReference type="ARBA" id="ARBA00022603"/>
    </source>
</evidence>
<dbReference type="EMBL" id="GL349458">
    <property type="protein sequence ID" value="KNC49959.1"/>
    <property type="molecule type" value="Genomic_DNA"/>
</dbReference>
<organism evidence="6 7">
    <name type="scientific">Thecamonas trahens ATCC 50062</name>
    <dbReference type="NCBI Taxonomy" id="461836"/>
    <lineage>
        <taxon>Eukaryota</taxon>
        <taxon>Apusozoa</taxon>
        <taxon>Apusomonadida</taxon>
        <taxon>Apusomonadidae</taxon>
        <taxon>Thecamonas</taxon>
    </lineage>
</organism>
<dbReference type="PANTHER" id="PTHR13271:SF123">
    <property type="entry name" value="RIBULOSE-1,5-BISPHOSPHATE CARBOXYLASE_OXYGENASE SMALL SUBUNIT N-METHYLTRANSFERASE I-RELATED"/>
    <property type="match status" value="1"/>
</dbReference>
<evidence type="ECO:0000313" key="6">
    <source>
        <dbReference type="EMBL" id="KNC49959.1"/>
    </source>
</evidence>